<evidence type="ECO:0000313" key="15">
    <source>
        <dbReference type="EMBL" id="MRL37411.1"/>
    </source>
</evidence>
<dbReference type="Proteomes" id="UP000325096">
    <property type="component" value="Chromosome"/>
</dbReference>
<reference evidence="78 79" key="16">
    <citation type="submission" date="2019-08" db="EMBL/GenBank/DDBJ databases">
        <title>Emergence of NDM-5-producing hypervirulent Klebsiella pneumoniae from clinical infections.</title>
        <authorList>
            <person name="Shen Z."/>
            <person name="Zhang H."/>
            <person name="Li M."/>
        </authorList>
    </citation>
    <scope>NUCLEOTIDE SEQUENCE [LARGE SCALE GENOMIC DNA]</scope>
    <source>
        <strain evidence="23 79">RJ18-01</strain>
        <strain evidence="22 78">RJ18-06</strain>
    </source>
</reference>
<dbReference type="Proteomes" id="UP000294951">
    <property type="component" value="Unassembled WGS sequence"/>
</dbReference>
<evidence type="ECO:0000313" key="76">
    <source>
        <dbReference type="Proteomes" id="UP000294876"/>
    </source>
</evidence>
<dbReference type="EMBL" id="QRCF01000013">
    <property type="protein sequence ID" value="RDT91241.1"/>
    <property type="molecule type" value="Genomic_DNA"/>
</dbReference>
<evidence type="ECO:0000313" key="9">
    <source>
        <dbReference type="EMBL" id="MBD3720976.1"/>
    </source>
</evidence>
<evidence type="ECO:0000313" key="63">
    <source>
        <dbReference type="Proteomes" id="UP000255518"/>
    </source>
</evidence>
<reference evidence="57 58" key="5">
    <citation type="submission" date="2018-06" db="EMBL/GenBank/DDBJ databases">
        <authorList>
            <consortium name="Pathogen Informatics"/>
            <person name="Doyle S."/>
        </authorList>
    </citation>
    <scope>NUCLEOTIDE SEQUENCE [LARGE SCALE GENOMIC DNA]</scope>
    <source>
        <strain evidence="39 62">NCTC11679</strain>
        <strain evidence="38 63">NCTC13443</strain>
        <strain evidence="35 59">NCTC13465</strain>
        <strain evidence="37 61">NCTC9140</strain>
        <strain evidence="33 58">NCTC9601</strain>
        <strain evidence="34 57">NCTC9645</strain>
    </source>
</reference>
<reference evidence="14 82" key="18">
    <citation type="submission" date="2019-11" db="EMBL/GenBank/DDBJ databases">
        <title>Molecular typing, antibiotic resistance determination and virulence profiling for 36 multidrug-resistant clinical Klebsiella pneumoniae isolates using second- and third-generation sequencing.</title>
        <authorList>
            <person name="Shelenkov A."/>
            <person name="Mikhaylova Y."/>
            <person name="Yanushevich Y."/>
            <person name="Samoilov A."/>
            <person name="Petrova L."/>
            <person name="Fomina V."/>
            <person name="Gusarov V."/>
            <person name="Zamyatin M."/>
            <person name="Shagin D."/>
        </authorList>
    </citation>
    <scope>NUCLEOTIDE SEQUENCE [LARGE SCALE GENOMIC DNA]</scope>
    <source>
        <strain evidence="15">CriePir115</strain>
        <strain evidence="14 82">CriePir226</strain>
    </source>
</reference>
<dbReference type="Proteomes" id="UP000196447">
    <property type="component" value="Unassembled WGS sequence"/>
</dbReference>
<evidence type="ECO:0000313" key="78">
    <source>
        <dbReference type="Proteomes" id="UP000325096"/>
    </source>
</evidence>
<evidence type="ECO:0000313" key="26">
    <source>
        <dbReference type="EMBL" id="QQZ69828.1"/>
    </source>
</evidence>
<reference evidence="28" key="6">
    <citation type="submission" date="2018-07" db="EMBL/GenBank/DDBJ databases">
        <title>Draft genome sequence of Klebsiella pneumoniae K293.</title>
        <authorList>
            <person name="He F."/>
        </authorList>
    </citation>
    <scope>NUCLEOTIDE SEQUENCE</scope>
    <source>
        <strain evidence="28">K293</strain>
    </source>
</reference>
<dbReference type="EMBL" id="WJVL01000002">
    <property type="protein sequence ID" value="MRJ94918.1"/>
    <property type="molecule type" value="Genomic_DNA"/>
</dbReference>
<evidence type="ECO:0000313" key="49">
    <source>
        <dbReference type="EMBL" id="VCV80884.1"/>
    </source>
</evidence>
<dbReference type="Proteomes" id="UP000234439">
    <property type="component" value="Unassembled WGS sequence"/>
</dbReference>
<evidence type="ECO:0000313" key="66">
    <source>
        <dbReference type="Proteomes" id="UP000258673"/>
    </source>
</evidence>
<dbReference type="Proteomes" id="UP000259497">
    <property type="component" value="Unassembled WGS sequence"/>
</dbReference>
<dbReference type="EMBL" id="UJRG01000010">
    <property type="protein sequence ID" value="SWT17238.1"/>
    <property type="molecule type" value="Genomic_DNA"/>
</dbReference>
<evidence type="ECO:0000313" key="81">
    <source>
        <dbReference type="Proteomes" id="UP000439817"/>
    </source>
</evidence>
<evidence type="ECO:0000313" key="38">
    <source>
        <dbReference type="EMBL" id="STT02630.1"/>
    </source>
</evidence>
<dbReference type="KEGG" id="kpb:FH42_00975"/>
<accession>A0A1D3KCY4</accession>
<dbReference type="Proteomes" id="UP000259364">
    <property type="component" value="Unassembled WGS sequence"/>
</dbReference>
<evidence type="ECO:0000313" key="23">
    <source>
        <dbReference type="EMBL" id="QEP92495.1"/>
    </source>
</evidence>
<name>A0A086IRQ6_KLEPN</name>
<evidence type="ECO:0000313" key="29">
    <source>
        <dbReference type="EMBL" id="ROG95681.1"/>
    </source>
</evidence>
<evidence type="ECO:0000313" key="75">
    <source>
        <dbReference type="Proteomes" id="UP000283322"/>
    </source>
</evidence>
<dbReference type="EMBL" id="UIXM01000001">
    <property type="protein sequence ID" value="SVS23875.1"/>
    <property type="molecule type" value="Genomic_DNA"/>
</dbReference>
<dbReference type="EMBL" id="NCMJ01000138">
    <property type="protein sequence ID" value="PLE25152.1"/>
    <property type="molecule type" value="Genomic_DNA"/>
</dbReference>
<dbReference type="Proteomes" id="UP000258253">
    <property type="component" value="Unassembled WGS sequence"/>
</dbReference>
<evidence type="ECO:0000313" key="28">
    <source>
        <dbReference type="EMBL" id="RDT91241.1"/>
    </source>
</evidence>
<dbReference type="EMBL" id="JACXTE010000001">
    <property type="protein sequence ID" value="MBD3708118.1"/>
    <property type="molecule type" value="Genomic_DNA"/>
</dbReference>
<dbReference type="Proteomes" id="UP000283322">
    <property type="component" value="Unassembled WGS sequence"/>
</dbReference>
<evidence type="ECO:0000313" key="14">
    <source>
        <dbReference type="EMBL" id="MRJ94918.1"/>
    </source>
</evidence>
<evidence type="ECO:0000313" key="54">
    <source>
        <dbReference type="Proteomes" id="UP000196447"/>
    </source>
</evidence>
<dbReference type="EMBL" id="CAAHCC010000001">
    <property type="protein sequence ID" value="VGK69219.1"/>
    <property type="molecule type" value="Genomic_DNA"/>
</dbReference>
<dbReference type="EMBL" id="UGKT01000001">
    <property type="protein sequence ID" value="STT02630.1"/>
    <property type="molecule type" value="Genomic_DNA"/>
</dbReference>
<evidence type="ECO:0000313" key="55">
    <source>
        <dbReference type="Proteomes" id="UP000234439"/>
    </source>
</evidence>
<evidence type="ECO:0000313" key="59">
    <source>
        <dbReference type="Proteomes" id="UP000251721"/>
    </source>
</evidence>
<dbReference type="KEGG" id="kpx:PMK1_03365"/>
<evidence type="ECO:0000313" key="42">
    <source>
        <dbReference type="EMBL" id="SWF69657.1"/>
    </source>
</evidence>
<evidence type="ECO:0000313" key="79">
    <source>
        <dbReference type="Proteomes" id="UP000325127"/>
    </source>
</evidence>
<dbReference type="EMBL" id="CP043670">
    <property type="protein sequence ID" value="QEP92495.1"/>
    <property type="molecule type" value="Genomic_DNA"/>
</dbReference>
<organism evidence="30 73">
    <name type="scientific">Klebsiella pneumoniae</name>
    <dbReference type="NCBI Taxonomy" id="573"/>
    <lineage>
        <taxon>Bacteria</taxon>
        <taxon>Pseudomonadati</taxon>
        <taxon>Pseudomonadota</taxon>
        <taxon>Gammaproteobacteria</taxon>
        <taxon>Enterobacterales</taxon>
        <taxon>Enterobacteriaceae</taxon>
        <taxon>Klebsiella/Raoultella group</taxon>
        <taxon>Klebsiella</taxon>
        <taxon>Klebsiella pneumoniae complex</taxon>
    </lineage>
</organism>
<dbReference type="Proteomes" id="UP000251721">
    <property type="component" value="Unassembled WGS sequence"/>
</dbReference>
<dbReference type="EMBL" id="UKGE01000016">
    <property type="protein sequence ID" value="SXN32897.1"/>
    <property type="molecule type" value="Genomic_DNA"/>
</dbReference>
<reference evidence="31" key="11">
    <citation type="submission" date="2018-10" db="EMBL/GenBank/DDBJ databases">
        <authorList>
            <person name="Fan Y."/>
            <person name="Timp W."/>
            <person name="Bergman Y."/>
            <person name="Tamma P."/>
            <person name="Simner P."/>
        </authorList>
    </citation>
    <scope>NUCLEOTIDE SEQUENCE</scope>
    <source>
        <strain evidence="31">KLPN_104</strain>
    </source>
</reference>
<evidence type="ECO:0000313" key="72">
    <source>
        <dbReference type="Proteomes" id="UP000269921"/>
    </source>
</evidence>
<reference evidence="3 52" key="1">
    <citation type="submission" date="2014-10" db="EMBL/GenBank/DDBJ databases">
        <title>Plasmid movement, recombination, and chromosomal integration amongst multidrug resistant commensal Escherichia coli clones within a single commercial turkey flock.</title>
        <authorList>
            <person name="Lang K."/>
            <person name="Dorn K."/>
            <person name="Danzeisen J."/>
            <person name="Johnson T."/>
        </authorList>
    </citation>
    <scope>NUCLEOTIDE SEQUENCE [LARGE SCALE GENOMIC DNA]</scope>
    <source>
        <strain evidence="3 52">UMNturkey9</strain>
    </source>
</reference>
<evidence type="ECO:0000313" key="65">
    <source>
        <dbReference type="Proteomes" id="UP000258253"/>
    </source>
</evidence>
<evidence type="ECO:0000313" key="8">
    <source>
        <dbReference type="EMBL" id="MBD3719959.1"/>
    </source>
</evidence>
<dbReference type="Proteomes" id="UP000655094">
    <property type="component" value="Unassembled WGS sequence"/>
</dbReference>
<dbReference type="EMBL" id="UGMG01000001">
    <property type="protein sequence ID" value="STV66008.1"/>
    <property type="molecule type" value="Genomic_DNA"/>
</dbReference>
<dbReference type="KEGG" id="kpne:KU54_016645"/>
<evidence type="ECO:0000313" key="18">
    <source>
        <dbReference type="EMBL" id="NGN72360.1"/>
    </source>
</evidence>
<evidence type="ECO:0000313" key="31">
    <source>
        <dbReference type="EMBL" id="RRF09038.1"/>
    </source>
</evidence>
<reference evidence="73 74" key="12">
    <citation type="journal article" date="2019" name="Antimicrob. Agents Chemother.">
        <title>Applying Rapid Whole Genome Sequencing to Predict Phenotypic Antimicrobial Susceptibility Testing Results Among Carbapenem-Resistant Klebsiella pneumoniae Clinical Isolates.</title>
        <authorList>
            <person name="Tamma P.D."/>
            <person name="Fan Y."/>
            <person name="Bergman Y."/>
            <person name="Pertea G."/>
            <person name="Kazmi A."/>
            <person name="Lewis S."/>
            <person name="Carroll K.C."/>
            <person name="Schatz M.C."/>
            <person name="Timp W."/>
            <person name="Simner P.J."/>
        </authorList>
    </citation>
    <scope>NUCLEOTIDE SEQUENCE [LARGE SCALE GENOMIC DNA]</scope>
    <source>
        <strain evidence="31 74">KLPN_104</strain>
        <strain evidence="30 73">KLPN_33</strain>
    </source>
</reference>
<evidence type="ECO:0000313" key="50">
    <source>
        <dbReference type="EMBL" id="VGD25262.1"/>
    </source>
</evidence>
<dbReference type="Proteomes" id="UP000251123">
    <property type="component" value="Unassembled WGS sequence"/>
</dbReference>
<reference evidence="12" key="25">
    <citation type="submission" date="2021-03" db="EMBL/GenBank/DDBJ databases">
        <title>Molecular epidemiology and mechanisms of colistin and carbapenem resistance in Enterobacteriaceae from clinical isolates, the environment and porcine samples in Pretoria, South Africa.</title>
        <authorList>
            <person name="Bogoshi D."/>
            <person name="Mbelle N.M."/>
            <person name="Naidoo V."/>
            <person name="Osei Sekyere J."/>
        </authorList>
    </citation>
    <scope>NUCLEOTIDE SEQUENCE</scope>
    <source>
        <strain evidence="12">C029</strain>
    </source>
</reference>
<evidence type="ECO:0000313" key="86">
    <source>
        <dbReference type="Proteomes" id="UP000532829"/>
    </source>
</evidence>
<evidence type="ECO:0000313" key="51">
    <source>
        <dbReference type="EMBL" id="VGK69219.1"/>
    </source>
</evidence>
<evidence type="ECO:0000313" key="47">
    <source>
        <dbReference type="EMBL" id="SYR34787.1"/>
    </source>
</evidence>
<dbReference type="Proteomes" id="UP000657739">
    <property type="component" value="Unassembled WGS sequence"/>
</dbReference>
<evidence type="ECO:0000313" key="22">
    <source>
        <dbReference type="EMBL" id="QEP91475.1"/>
    </source>
</evidence>
<dbReference type="Proteomes" id="UP000439817">
    <property type="component" value="Chromosome"/>
</dbReference>
<evidence type="ECO:0000313" key="46">
    <source>
        <dbReference type="EMBL" id="SYH24505.1"/>
    </source>
</evidence>
<evidence type="ECO:0000313" key="40">
    <source>
        <dbReference type="EMBL" id="SVN63125.1"/>
    </source>
</evidence>
<evidence type="ECO:0000313" key="74">
    <source>
        <dbReference type="Proteomes" id="UP000275975"/>
    </source>
</evidence>
<reference evidence="16 83" key="15">
    <citation type="submission" date="2019-07" db="EMBL/GenBank/DDBJ databases">
        <title>Genome sequence of OXA-232-producing Klebsiella pneumoniae ST23 from septicemic neonate.</title>
        <authorList>
            <person name="Mukherjee S."/>
            <person name="Naha S."/>
            <person name="Bhadury P."/>
            <person name="Basu S."/>
        </authorList>
    </citation>
    <scope>NUCLEOTIDE SEQUENCE [LARGE SCALE GENOMIC DNA]</scope>
    <source>
        <strain evidence="16 83">EN5275</strain>
    </source>
</reference>
<evidence type="ECO:0000313" key="35">
    <source>
        <dbReference type="EMBL" id="SQC43891.1"/>
    </source>
</evidence>
<dbReference type="EMBL" id="CP063008">
    <property type="protein sequence ID" value="QOU50083.1"/>
    <property type="molecule type" value="Genomic_DNA"/>
</dbReference>
<dbReference type="EMBL" id="VINI01000004">
    <property type="protein sequence ID" value="MSS30448.1"/>
    <property type="molecule type" value="Genomic_DNA"/>
</dbReference>
<reference evidence="49 72" key="10">
    <citation type="submission" date="2018-10" db="EMBL/GenBank/DDBJ databases">
        <authorList>
            <person name="Noll B N."/>
        </authorList>
    </citation>
    <scope>NUCLEOTIDE SEQUENCE [LARGE SCALE GENOMIC DNA]</scope>
    <source>
        <strain evidence="49">Kpneu006</strain>
    </source>
</reference>
<evidence type="ECO:0000313" key="13">
    <source>
        <dbReference type="EMBL" id="MDP0967494.1"/>
    </source>
</evidence>
<reference evidence="48 77" key="13">
    <citation type="submission" date="2019-03" db="EMBL/GenBank/DDBJ databases">
        <title>Multidrug-Resistant Klebsiella pneumoniae Clinical Bloodstream Isolates in Shanghai, China.</title>
        <authorList>
            <person name="Wang S."/>
        </authorList>
    </citation>
    <scope>NUCLEOTIDE SEQUENCE [LARGE SCALE GENOMIC DNA]</scope>
    <source>
        <strain evidence="48 77">RJ1071</strain>
    </source>
</reference>
<gene>
    <name evidence="19" type="ORF">B5L96_06160</name>
    <name evidence="20" type="ORF">B6I68_24090</name>
    <name evidence="49" type="ORF">BANRA_04957</name>
    <name evidence="29" type="ORF">BL124_00014750</name>
    <name evidence="21" type="ORF">CP554_09820</name>
    <name evidence="27" type="ORF">DM078_09460</name>
    <name evidence="28" type="ORF">DW286_13950</name>
    <name evidence="48" type="ORF">E1814_05995</name>
    <name evidence="31" type="ORF">EAO17_24095</name>
    <name evidence="30" type="ORF">EAO28_04585</name>
    <name evidence="16" type="ORF">FME62_06565</name>
    <name evidence="23" type="ORF">FZ928_12135</name>
    <name evidence="22" type="ORF">FZ929_07300</name>
    <name evidence="18" type="ORF">G4V31_09445</name>
    <name evidence="14" type="ORF">GJJ01_02945</name>
    <name evidence="24" type="ORF">GJJ08_017155</name>
    <name evidence="15" type="ORF">GJJ18_18410</name>
    <name evidence="17" type="ORF">GNF00_10135</name>
    <name evidence="25" type="ORF">H3G96_010090</name>
    <name evidence="10" type="ORF">IE978_21330</name>
    <name evidence="7" type="ORF">IE979_25305</name>
    <name evidence="11" type="ORF">IE980_09245</name>
    <name evidence="5" type="ORF">IE986_08195</name>
    <name evidence="6" type="ORF">IE987_11995</name>
    <name evidence="8" type="ORF">IE988_13530</name>
    <name evidence="4" type="ORF">IE991_25225</name>
    <name evidence="9" type="ORF">IE992_08145</name>
    <name evidence="12" type="ORF">J4733_18985</name>
    <name evidence="26" type="ORF">JMZ77_16535</name>
    <name evidence="2" type="ORF">KPZU09_24380</name>
    <name evidence="3" type="ORF">LS45_27745</name>
    <name evidence="39" type="ORF">NCTC11679_03591</name>
    <name evidence="38" type="ORF">NCTC13443_02984</name>
    <name evidence="35" type="ORF">NCTC13465_02379</name>
    <name evidence="37" type="ORF">NCTC9140_03389</name>
    <name evidence="33" type="ORF">NCTC9601_01348</name>
    <name evidence="34" type="ORF">NCTC9645_00378</name>
    <name evidence="13" type="ORF">Q6294_10620</name>
    <name evidence="50" type="ORF">SAMEA104567804_03766</name>
    <name evidence="32" type="ORF">SAMEA2273558_03613</name>
    <name evidence="44" type="ORF">SAMEA3499874_00495</name>
    <name evidence="45" type="ORF">SAMEA3499901_03944</name>
    <name evidence="46" type="ORF">SAMEA3515122_00102</name>
    <name evidence="47" type="ORF">SAMEA3538828_01497</name>
    <name evidence="40" type="ORF">SAMEA3649591_01212</name>
    <name evidence="41" type="ORF">SAMEA3649733_00524</name>
    <name evidence="42" type="ORF">SAMEA3720909_01027</name>
    <name evidence="43" type="ORF">SAMEA3729652_03378</name>
    <name evidence="36" type="ORF">SAMEA4364603_00102</name>
    <name evidence="51" type="ORF">SAMEA4873632_00526</name>
</gene>
<dbReference type="Proteomes" id="UP000655796">
    <property type="component" value="Unassembled WGS sequence"/>
</dbReference>
<evidence type="ECO:0000313" key="60">
    <source>
        <dbReference type="Proteomes" id="UP000252603"/>
    </source>
</evidence>
<dbReference type="EMBL" id="FLDK01000009">
    <property type="protein sequence ID" value="SAT22314.1"/>
    <property type="molecule type" value="Genomic_DNA"/>
</dbReference>
<evidence type="ECO:0000313" key="67">
    <source>
        <dbReference type="Proteomes" id="UP000258798"/>
    </source>
</evidence>
<dbReference type="OMA" id="WAQSESQ"/>
<evidence type="ECO:0000313" key="21">
    <source>
        <dbReference type="EMBL" id="PVU62850.1"/>
    </source>
</evidence>
<evidence type="ECO:0000313" key="84">
    <source>
        <dbReference type="Proteomes" id="UP000479475"/>
    </source>
</evidence>
<dbReference type="Proteomes" id="UP000639195">
    <property type="component" value="Unassembled WGS sequence"/>
</dbReference>
<dbReference type="Proteomes" id="UP000254938">
    <property type="component" value="Unassembled WGS sequence"/>
</dbReference>
<sequence length="73" mass="7896">MYKKTLSLLGVALALSAFASQAESERQASRERIVEQVLKPCEGKKAGDKVVITDRRGGEHEAICTLTAVPLPE</sequence>
<dbReference type="EMBL" id="ULCI01000005">
    <property type="protein sequence ID" value="SYR34787.1"/>
    <property type="molecule type" value="Genomic_DNA"/>
</dbReference>
<evidence type="ECO:0000313" key="6">
    <source>
        <dbReference type="EMBL" id="MBD3708118.1"/>
    </source>
</evidence>
<evidence type="ECO:0000313" key="77">
    <source>
        <dbReference type="Proteomes" id="UP000294951"/>
    </source>
</evidence>
<accession>A0A086IRQ6</accession>
<evidence type="ECO:0000313" key="32">
    <source>
        <dbReference type="EMBL" id="SAT22314.1"/>
    </source>
</evidence>
<evidence type="ECO:0000313" key="87">
    <source>
        <dbReference type="Proteomes" id="UP000595568"/>
    </source>
</evidence>
<evidence type="ECO:0000313" key="52">
    <source>
        <dbReference type="Proteomes" id="UP000031820"/>
    </source>
</evidence>
<evidence type="ECO:0000313" key="62">
    <source>
        <dbReference type="Proteomes" id="UP000255239"/>
    </source>
</evidence>
<dbReference type="Proteomes" id="UP001244490">
    <property type="component" value="Unassembled WGS sequence"/>
</dbReference>
<evidence type="ECO:0000313" key="25">
    <source>
        <dbReference type="EMBL" id="QQL35519.1"/>
    </source>
</evidence>
<evidence type="ECO:0000313" key="43">
    <source>
        <dbReference type="EMBL" id="SWT17238.1"/>
    </source>
</evidence>
<feature type="chain" id="PRO_5015029398" evidence="1">
    <location>
        <begin position="23"/>
        <end position="73"/>
    </location>
</feature>
<dbReference type="Proteomes" id="UP000269921">
    <property type="component" value="Unassembled WGS sequence"/>
</dbReference>
<dbReference type="Proteomes" id="UP000258798">
    <property type="component" value="Unassembled WGS sequence"/>
</dbReference>
<feature type="signal peptide" evidence="1">
    <location>
        <begin position="1"/>
        <end position="22"/>
    </location>
</feature>
<dbReference type="Proteomes" id="UP000532829">
    <property type="component" value="Chromosome"/>
</dbReference>
<dbReference type="EMBL" id="MPYG04000106">
    <property type="protein sequence ID" value="ROG95681.1"/>
    <property type="molecule type" value="Genomic_DNA"/>
</dbReference>
<reference evidence="27" key="7">
    <citation type="submission" date="2018-07" db="EMBL/GenBank/DDBJ databases">
        <authorList>
            <person name="Martins R.C."/>
            <person name="Perdigao-Neto L.V."/>
            <person name="Costa S.F."/>
            <person name="Levin A.S.S."/>
        </authorList>
    </citation>
    <scope>NUCLEOTIDE SEQUENCE</scope>
    <source>
        <strain evidence="27">BC_5001</strain>
    </source>
</reference>
<reference evidence="20 55" key="2">
    <citation type="journal article" date="2017" name="J. Infect. Dis.">
        <title>An Analysis of the Epidemic of Klebsiella pneumoniae Carbapenemase-Producing K. pneumoniae: Convergence of Two Evolutionary Mechanisms Creates the Perfect Storm.</title>
        <authorList>
            <person name="Rojas L.J."/>
            <person name="Weinstock G.M."/>
            <person name="De La Cadena E."/>
            <person name="Diaz L."/>
            <person name="Rios R."/>
            <person name="Hanson B.M."/>
            <person name="Brown J.S."/>
            <person name="Vats P."/>
            <person name="Phillips D.S."/>
            <person name="Nguyen H."/>
            <person name="Hujer K.M."/>
            <person name="Correa A."/>
            <person name="Adams M.D."/>
            <person name="Perez F."/>
            <person name="Sodergren E."/>
            <person name="Narechania A."/>
            <person name="Planet P.J."/>
            <person name="Villegas M.V."/>
            <person name="Bonomo R.A."/>
            <person name="Arias C.A."/>
        </authorList>
    </citation>
    <scope>NUCLEOTIDE SEQUENCE [LARGE SCALE GENOMIC DNA]</scope>
    <source>
        <strain evidence="20 55">COL-Kpn30</strain>
    </source>
</reference>
<dbReference type="EMBL" id="UJHH01000003">
    <property type="protein sequence ID" value="SWF69657.1"/>
    <property type="molecule type" value="Genomic_DNA"/>
</dbReference>
<dbReference type="EMBL" id="JACXTD010000001">
    <property type="protein sequence ID" value="MBD3702002.1"/>
    <property type="molecule type" value="Genomic_DNA"/>
</dbReference>
<dbReference type="EMBL" id="CP068602">
    <property type="protein sequence ID" value="QQZ69828.1"/>
    <property type="molecule type" value="Genomic_DNA"/>
</dbReference>
<evidence type="ECO:0000313" key="69">
    <source>
        <dbReference type="Proteomes" id="UP000259364"/>
    </source>
</evidence>
<dbReference type="Proteomes" id="UP000622731">
    <property type="component" value="Unassembled WGS sequence"/>
</dbReference>
<reference evidence="13" key="26">
    <citation type="submission" date="2023-07" db="EMBL/GenBank/DDBJ databases">
        <authorList>
            <person name="Peng Z."/>
        </authorList>
    </citation>
    <scope>NUCLEOTIDE SEQUENCE</scope>
    <source>
        <strain evidence="13">KP219</strain>
    </source>
</reference>
<evidence type="ECO:0000313" key="2">
    <source>
        <dbReference type="EMBL" id="GHK52702.1"/>
    </source>
</evidence>
<dbReference type="EMBL" id="UIUC01000003">
    <property type="protein sequence ID" value="SVN63125.1"/>
    <property type="molecule type" value="Genomic_DNA"/>
</dbReference>
<dbReference type="EMBL" id="JACXSX010000001">
    <property type="protein sequence ID" value="MBD3743762.1"/>
    <property type="molecule type" value="Genomic_DNA"/>
</dbReference>
<evidence type="ECO:0000313" key="27">
    <source>
        <dbReference type="EMBL" id="RBZ24048.1"/>
    </source>
</evidence>
<dbReference type="EMBL" id="CAAGWG010000013">
    <property type="protein sequence ID" value="VGD25262.1"/>
    <property type="molecule type" value="Genomic_DNA"/>
</dbReference>
<evidence type="ECO:0000313" key="80">
    <source>
        <dbReference type="Proteomes" id="UP000376235"/>
    </source>
</evidence>
<dbReference type="Proteomes" id="UP000664267">
    <property type="component" value="Unassembled WGS sequence"/>
</dbReference>
<reference evidence="21 56" key="4">
    <citation type="submission" date="2017-09" db="EMBL/GenBank/DDBJ databases">
        <title>Molecular Epidemiology of Livestock-Associated Methicillin Resistant Staphylococcus aureus (LA-MRSA) and Extended-Spectrum Beta-Lactamase (ESBL)-Producing Enterobacteriaceae in Pigs and Exposed Workers in Cameroon and South Africa.</title>
        <authorList>
            <person name="Founou L."/>
            <person name="Founou R.C."/>
            <person name="Allam M."/>
            <person name="Ismail A."/>
            <person name="Essack S.Y."/>
        </authorList>
    </citation>
    <scope>NUCLEOTIDE SEQUENCE [LARGE SCALE GENOMIC DNA]</scope>
    <source>
        <strain evidence="21 56">HH516E4IA</strain>
    </source>
</reference>
<dbReference type="Proteomes" id="UP000077826">
    <property type="component" value="Unassembled WGS sequence"/>
</dbReference>
<evidence type="ECO:0000313" key="53">
    <source>
        <dbReference type="Proteomes" id="UP000077826"/>
    </source>
</evidence>
<dbReference type="AlphaFoldDB" id="A0A086IRQ6"/>
<dbReference type="Proteomes" id="UP000253559">
    <property type="component" value="Unassembled WGS sequence"/>
</dbReference>
<accession>A0A0J2JEP8</accession>
<dbReference type="EMBL" id="WNPO01000013">
    <property type="protein sequence ID" value="MUA40207.1"/>
    <property type="molecule type" value="Genomic_DNA"/>
</dbReference>
<dbReference type="Proteomes" id="UP000485085">
    <property type="component" value="Unassembled WGS sequence"/>
</dbReference>
<dbReference type="EMBL" id="NDBK01000035">
    <property type="protein sequence ID" value="OVF75877.1"/>
    <property type="molecule type" value="Genomic_DNA"/>
</dbReference>
<protein>
    <submittedName>
        <fullName evidence="30">Uncharacterized protein</fullName>
    </submittedName>
</protein>
<dbReference type="Proteomes" id="UP000631473">
    <property type="component" value="Unassembled WGS sequence"/>
</dbReference>
<dbReference type="EMBL" id="JACXTF010000001">
    <property type="protein sequence ID" value="MBD3719959.1"/>
    <property type="molecule type" value="Genomic_DNA"/>
</dbReference>
<evidence type="ECO:0000313" key="57">
    <source>
        <dbReference type="Proteomes" id="UP000250675"/>
    </source>
</evidence>
<dbReference type="EMBL" id="QOHW01000005">
    <property type="protein sequence ID" value="RBZ24048.1"/>
    <property type="molecule type" value="Genomic_DNA"/>
</dbReference>
<dbReference type="KEGG" id="kpnu:LI86_16955"/>
<dbReference type="EMBL" id="RCZY01000002">
    <property type="protein sequence ID" value="RRE43255.1"/>
    <property type="molecule type" value="Genomic_DNA"/>
</dbReference>
<reference evidence="4" key="21">
    <citation type="submission" date="2020-07" db="EMBL/GenBank/DDBJ databases">
        <title>Clinical and genomic characterization of carbapenemase-producing Enterobacterales causing secondary infections during the COVID-19 crisis at a New York City hospital.</title>
        <authorList>
            <person name="Gomez-Simmonds A."/>
            <person name="Annavajhala M.K."/>
            <person name="Uhlemann A.-C."/>
        </authorList>
    </citation>
    <scope>NUCLEOTIDE SEQUENCE</scope>
    <source>
        <strain evidence="10">KP1826</strain>
        <strain evidence="7">KP1827</strain>
        <strain evidence="11">KP1828</strain>
        <strain evidence="5">NK1590</strain>
        <strain evidence="6">NK1593</strain>
        <strain evidence="8">NK1594</strain>
        <strain evidence="4">NK1597</strain>
        <strain evidence="9">NK1607</strain>
    </source>
</reference>
<dbReference type="EMBL" id="JACXTI010000002">
    <property type="protein sequence ID" value="MBD3701387.1"/>
    <property type="molecule type" value="Genomic_DNA"/>
</dbReference>
<dbReference type="Proteomes" id="UP000255518">
    <property type="component" value="Unassembled WGS sequence"/>
</dbReference>
<dbReference type="Proteomes" id="UP000294876">
    <property type="component" value="Unassembled WGS sequence"/>
</dbReference>
<dbReference type="EMBL" id="RDAM01000001">
    <property type="protein sequence ID" value="RRF09038.1"/>
    <property type="molecule type" value="Genomic_DNA"/>
</dbReference>
<dbReference type="Proteomes" id="UP000250675">
    <property type="component" value="Unassembled WGS sequence"/>
</dbReference>
<evidence type="ECO:0000313" key="56">
    <source>
        <dbReference type="Proteomes" id="UP000245817"/>
    </source>
</evidence>
<dbReference type="EMBL" id="BNFF01000001">
    <property type="protein sequence ID" value="GHK52702.1"/>
    <property type="molecule type" value="Genomic_DNA"/>
</dbReference>
<dbReference type="EMBL" id="WJWF01000018">
    <property type="protein sequence ID" value="MRL37411.1"/>
    <property type="molecule type" value="Genomic_DNA"/>
</dbReference>
<evidence type="ECO:0000313" key="85">
    <source>
        <dbReference type="Proteomes" id="UP000485085"/>
    </source>
</evidence>
<dbReference type="Proteomes" id="UP000376235">
    <property type="component" value="Unassembled WGS sequence"/>
</dbReference>
<dbReference type="EMBL" id="UKUT01000001">
    <property type="protein sequence ID" value="SYH24505.1"/>
    <property type="molecule type" value="Genomic_DNA"/>
</dbReference>
<dbReference type="RefSeq" id="WP_002898602.1">
    <property type="nucleotide sequence ID" value="NZ_ABLUVU020000005.1"/>
</dbReference>
<evidence type="ECO:0000313" key="17">
    <source>
        <dbReference type="EMBL" id="MUA40207.1"/>
    </source>
</evidence>
<dbReference type="EMBL" id="JACXTJ010000001">
    <property type="protein sequence ID" value="MBD3720976.1"/>
    <property type="molecule type" value="Genomic_DNA"/>
</dbReference>
<dbReference type="Proteomes" id="UP000468995">
    <property type="component" value="Unassembled WGS sequence"/>
</dbReference>
<evidence type="ECO:0000313" key="37">
    <source>
        <dbReference type="EMBL" id="STS81649.1"/>
    </source>
</evidence>
<dbReference type="Proteomes" id="UP000595568">
    <property type="component" value="Chromosome"/>
</dbReference>
<evidence type="ECO:0000256" key="1">
    <source>
        <dbReference type="SAM" id="SignalP"/>
    </source>
</evidence>
<evidence type="ECO:0000313" key="24">
    <source>
        <dbReference type="EMBL" id="QOU50083.1"/>
    </source>
</evidence>
<evidence type="ECO:0000313" key="36">
    <source>
        <dbReference type="EMBL" id="SSK16027.1"/>
    </source>
</evidence>
<evidence type="ECO:0000313" key="34">
    <source>
        <dbReference type="EMBL" id="SQC10271.1"/>
    </source>
</evidence>
<evidence type="ECO:0000313" key="61">
    <source>
        <dbReference type="Proteomes" id="UP000254938"/>
    </source>
</evidence>
<reference evidence="24 81" key="19">
    <citation type="journal article" date="2020" name="Antibiotics">
        <title>Molecular Typing, Characterization of Antimicrobial Resistance, Virulence Profiling and Analysis of Whole-Genome Sequence of Clinical Klebsiella pneumoniae Isolates.</title>
        <authorList>
            <person name="Shelenkov A."/>
            <person name="Mikhaylova Y."/>
            <person name="Yanushevich Y."/>
            <person name="Samoilov A."/>
            <person name="Petrova L."/>
            <person name="Fomina V."/>
            <person name="Gusarov V."/>
            <person name="Zamyatin M."/>
            <person name="Shagin D."/>
            <person name="Akimkin V."/>
        </authorList>
    </citation>
    <scope>NUCLEOTIDE SEQUENCE [LARGE SCALE GENOMIC DNA]</scope>
    <source>
        <strain evidence="24 81">CriePir120</strain>
    </source>
</reference>
<dbReference type="Proteomes" id="UP000245817">
    <property type="component" value="Unassembled WGS sequence"/>
</dbReference>
<evidence type="ECO:0000313" key="16">
    <source>
        <dbReference type="EMBL" id="MSS30448.1"/>
    </source>
</evidence>
<evidence type="ECO:0000313" key="30">
    <source>
        <dbReference type="EMBL" id="RRE43255.1"/>
    </source>
</evidence>
<reference evidence="18 84" key="20">
    <citation type="submission" date="2020-02" db="EMBL/GenBank/DDBJ databases">
        <title>Klebsiella pneumoniae genome sequencing and assembly.</title>
        <authorList>
            <person name="Starkova P.S."/>
            <person name="Sulyan O.S."/>
            <person name="Likholetova D.V."/>
            <person name="Ageevets V.A."/>
            <person name="Lazareva I.V."/>
            <person name="Sopova J.V."/>
            <person name="Sidorenko S.V."/>
        </authorList>
    </citation>
    <scope>NUCLEOTIDE SEQUENCE [LARGE SCALE GENOMIC DNA]</scope>
    <source>
        <strain evidence="18 84">2429</strain>
    </source>
</reference>
<dbReference type="EMBL" id="JAUUIA010000007">
    <property type="protein sequence ID" value="MDP0967494.1"/>
    <property type="molecule type" value="Genomic_DNA"/>
</dbReference>
<keyword evidence="1" id="KW-0732">Signal</keyword>
<evidence type="ECO:0000313" key="3">
    <source>
        <dbReference type="EMBL" id="KII00964.1"/>
    </source>
</evidence>
<dbReference type="EMBL" id="UAWQ01000015">
    <property type="protein sequence ID" value="SQC43891.1"/>
    <property type="molecule type" value="Genomic_DNA"/>
</dbReference>
<dbReference type="EMBL" id="JAGETN010000032">
    <property type="protein sequence ID" value="MBO2025781.1"/>
    <property type="molecule type" value="Genomic_DNA"/>
</dbReference>
<reference evidence="26 87" key="24">
    <citation type="submission" date="2021-01" db="EMBL/GenBank/DDBJ databases">
        <title>Genome sequencing of apramycin resistant K. pneumoniae.</title>
        <authorList>
            <person name="Chen L."/>
            <person name="Kreiswirth B."/>
        </authorList>
    </citation>
    <scope>NUCLEOTIDE SEQUENCE [LARGE SCALE GENOMIC DNA]</scope>
    <source>
        <strain evidence="26 87">59493</strain>
    </source>
</reference>
<dbReference type="Proteomes" id="UP000272440">
    <property type="component" value="Unassembled WGS sequence"/>
</dbReference>
<dbReference type="EMBL" id="UFEU01000001">
    <property type="protein sequence ID" value="SSK16027.1"/>
    <property type="molecule type" value="Genomic_DNA"/>
</dbReference>
<evidence type="ECO:0000313" key="4">
    <source>
        <dbReference type="EMBL" id="MBD3701387.1"/>
    </source>
</evidence>
<dbReference type="Proteomes" id="UP000252603">
    <property type="component" value="Unassembled WGS sequence"/>
</dbReference>
<dbReference type="EMBL" id="JACXSV010000009">
    <property type="protein sequence ID" value="MBD3722793.1"/>
    <property type="molecule type" value="Genomic_DNA"/>
</dbReference>
<evidence type="ECO:0000313" key="48">
    <source>
        <dbReference type="EMBL" id="TDK05080.1"/>
    </source>
</evidence>
<reference evidence="76 80" key="14">
    <citation type="submission" date="2019-03" db="EMBL/GenBank/DDBJ databases">
        <authorList>
            <consortium name="Pathogen Informatics"/>
        </authorList>
    </citation>
    <scope>NUCLEOTIDE SEQUENCE [LARGE SCALE GENOMIC DNA]</scope>
    <source>
        <strain evidence="36 60">4300STDY6470422</strain>
        <strain evidence="50 76">5012STDY7312589</strain>
        <strain evidence="51 80">5012STDY7626430</strain>
        <strain evidence="44 64">EuSCAPE_AT002</strain>
        <strain evidence="45 71">EuSCAPE_AT029</strain>
        <strain evidence="40 68">EuSCAPE_GR003</strain>
        <strain evidence="41 70">EuSCAPE_GR114</strain>
        <strain evidence="47 65">EuSCAPE_HU047</strain>
        <strain evidence="46 66">EuSCAPE_IT093</strain>
        <strain evidence="43 67">EuSCAPE_TR125</strain>
        <strain evidence="42 69">EuSCAPE_UK014</strain>
        <strain evidence="53">k480</strain>
        <strain evidence="32">K480</strain>
    </source>
</reference>
<dbReference type="EMBL" id="SMTN01000004">
    <property type="protein sequence ID" value="TDK05080.1"/>
    <property type="molecule type" value="Genomic_DNA"/>
</dbReference>
<dbReference type="Proteomes" id="UP000259975">
    <property type="component" value="Unassembled WGS sequence"/>
</dbReference>
<dbReference type="Proteomes" id="UP000609027">
    <property type="component" value="Unassembled WGS sequence"/>
</dbReference>
<dbReference type="EMBL" id="UASN01000015">
    <property type="protein sequence ID" value="SPX54211.1"/>
    <property type="molecule type" value="Genomic_DNA"/>
</dbReference>
<evidence type="ECO:0000313" key="12">
    <source>
        <dbReference type="EMBL" id="MBO2025781.1"/>
    </source>
</evidence>
<dbReference type="Proteomes" id="UP000623974">
    <property type="component" value="Unassembled WGS sequence"/>
</dbReference>
<dbReference type="EMBL" id="CP043669">
    <property type="protein sequence ID" value="QEP91475.1"/>
    <property type="molecule type" value="Genomic_DNA"/>
</dbReference>
<evidence type="ECO:0000313" key="5">
    <source>
        <dbReference type="EMBL" id="MBD3702002.1"/>
    </source>
</evidence>
<reference evidence="2" key="22">
    <citation type="submission" date="2020-10" db="EMBL/GenBank/DDBJ databases">
        <title>Genome Sequence of ESBL Producing Zambian Clinical Strains.</title>
        <authorList>
            <person name="Shawa M."/>
            <person name="Furuta Y."/>
            <person name="Simbotwe M."/>
            <person name="Mulenga E."/>
            <person name="Mubanga M."/>
            <person name="Mulenga G."/>
            <person name="Kaile C."/>
            <person name="Zorigt T."/>
            <person name="Hang'ombe B."/>
            <person name="Higashi H."/>
        </authorList>
    </citation>
    <scope>NUCLEOTIDE SEQUENCE</scope>
    <source>
        <strain evidence="2">Zam_UTH_09</strain>
    </source>
</reference>
<dbReference type="EMBL" id="CP066534">
    <property type="protein sequence ID" value="QQL35519.1"/>
    <property type="molecule type" value="Genomic_DNA"/>
</dbReference>
<dbReference type="EMBL" id="UWVH01000001">
    <property type="protein sequence ID" value="VCV80884.1"/>
    <property type="molecule type" value="Genomic_DNA"/>
</dbReference>
<dbReference type="Proteomes" id="UP000479475">
    <property type="component" value="Unassembled WGS sequence"/>
</dbReference>
<evidence type="ECO:0000313" key="10">
    <source>
        <dbReference type="EMBL" id="MBD3722793.1"/>
    </source>
</evidence>
<dbReference type="EMBL" id="UGKQ01000007">
    <property type="protein sequence ID" value="STS81649.1"/>
    <property type="molecule type" value="Genomic_DNA"/>
</dbReference>
<proteinExistence type="predicted"/>
<dbReference type="Proteomes" id="UP000255239">
    <property type="component" value="Unassembled WGS sequence"/>
</dbReference>
<evidence type="ECO:0000313" key="73">
    <source>
        <dbReference type="Proteomes" id="UP000272440"/>
    </source>
</evidence>
<evidence type="ECO:0000313" key="33">
    <source>
        <dbReference type="EMBL" id="SPX54211.1"/>
    </source>
</evidence>
<evidence type="ECO:0000313" key="58">
    <source>
        <dbReference type="Proteomes" id="UP000251123"/>
    </source>
</evidence>
<dbReference type="EMBL" id="JACXSW010000013">
    <property type="protein sequence ID" value="MBD3716437.1"/>
    <property type="molecule type" value="Genomic_DNA"/>
</dbReference>
<dbReference type="Proteomes" id="UP000031820">
    <property type="component" value="Unassembled WGS sequence"/>
</dbReference>
<dbReference type="Proteomes" id="UP000325127">
    <property type="component" value="Chromosome"/>
</dbReference>
<dbReference type="EMBL" id="PCFF01000007">
    <property type="protein sequence ID" value="PVU62850.1"/>
    <property type="molecule type" value="Genomic_DNA"/>
</dbReference>
<evidence type="ECO:0000313" key="71">
    <source>
        <dbReference type="Proteomes" id="UP000259975"/>
    </source>
</evidence>
<evidence type="ECO:0000313" key="7">
    <source>
        <dbReference type="EMBL" id="MBD3716437.1"/>
    </source>
</evidence>
<reference evidence="25 86" key="23">
    <citation type="submission" date="2020-12" db="EMBL/GenBank/DDBJ databases">
        <title>The complete genome of Klebsiella pneumoniae strain 090374.</title>
        <authorList>
            <person name="Wei L."/>
            <person name="Wen H."/>
            <person name="Liu L."/>
            <person name="Feng Y."/>
            <person name="Zong Z."/>
        </authorList>
    </citation>
    <scope>NUCLEOTIDE SEQUENCE [LARGE SCALE GENOMIC DNA]</scope>
    <source>
        <strain evidence="25 86">WCHKP090374</strain>
    </source>
</reference>
<dbReference type="Proteomes" id="UP000257587">
    <property type="component" value="Unassembled WGS sequence"/>
</dbReference>
<evidence type="ECO:0000313" key="82">
    <source>
        <dbReference type="Proteomes" id="UP000441029"/>
    </source>
</evidence>
<dbReference type="Proteomes" id="UP000254657">
    <property type="component" value="Unassembled WGS sequence"/>
</dbReference>
<reference evidence="27" key="8">
    <citation type="submission" date="2018-08" db="EMBL/GenBank/DDBJ databases">
        <title>Klebsiella pneumoniae genome sequencing and assembly.</title>
        <authorList>
            <person name="Martins R.C.R."/>
            <person name="Perdigao-Neto L.V."/>
            <person name="Costa S.F."/>
            <person name="Levin A.S.S."/>
        </authorList>
    </citation>
    <scope>NUCLEOTIDE SEQUENCE</scope>
    <source>
        <strain evidence="27">BC_5001</strain>
    </source>
</reference>
<dbReference type="Proteomes" id="UP000598328">
    <property type="component" value="Unassembled WGS sequence"/>
</dbReference>
<evidence type="ECO:0000313" key="41">
    <source>
        <dbReference type="EMBL" id="SVS23875.1"/>
    </source>
</evidence>
<dbReference type="Proteomes" id="UP000441029">
    <property type="component" value="Unassembled WGS sequence"/>
</dbReference>
<evidence type="ECO:0000313" key="64">
    <source>
        <dbReference type="Proteomes" id="UP000257587"/>
    </source>
</evidence>
<evidence type="ECO:0000313" key="70">
    <source>
        <dbReference type="Proteomes" id="UP000259497"/>
    </source>
</evidence>
<dbReference type="EMBL" id="JRRF01000043">
    <property type="protein sequence ID" value="KII00964.1"/>
    <property type="molecule type" value="Genomic_DNA"/>
</dbReference>
<evidence type="ECO:0000313" key="39">
    <source>
        <dbReference type="EMBL" id="STV66008.1"/>
    </source>
</evidence>
<reference evidence="17 85" key="17">
    <citation type="submission" date="2019-11" db="EMBL/GenBank/DDBJ databases">
        <title>Emergence of a novel subclone of carbapenem-resistant Klebsiella pneumoniae ST11 with enhanced virulence and transmissibility: a molecular epidemiological, clinical, genomic study.</title>
        <authorList>
            <person name="Zhou K."/>
        </authorList>
    </citation>
    <scope>NUCLEOTIDE SEQUENCE [LARGE SCALE GENOMIC DNA]</scope>
    <source>
        <strain evidence="17 85">KP_38044</strain>
    </source>
</reference>
<evidence type="ECO:0000313" key="20">
    <source>
        <dbReference type="EMBL" id="PLE25152.1"/>
    </source>
</evidence>
<evidence type="ECO:0000313" key="83">
    <source>
        <dbReference type="Proteomes" id="UP000468995"/>
    </source>
</evidence>
<reference evidence="19 54" key="3">
    <citation type="submission" date="2017-03" db="EMBL/GenBank/DDBJ databases">
        <authorList>
            <person name="Fouts D."/>
            <person name="Stalin M.J."/>
            <person name="Chen L."/>
            <person name="Wright M."/>
            <person name="Sutton G."/>
            <person name="Nguyen K."/>
            <person name="Vanduin D."/>
            <person name="Rojas L."/>
            <person name="Hujer A."/>
            <person name="Hujer K."/>
            <person name="Bonomo R."/>
            <person name="Kreiswirth B."/>
            <person name="Adams M."/>
        </authorList>
    </citation>
    <scope>NUCLEOTIDE SEQUENCE [LARGE SCALE GENOMIC DNA]</scope>
    <source>
        <strain evidence="19 54">39383</strain>
    </source>
</reference>
<evidence type="ECO:0000313" key="45">
    <source>
        <dbReference type="EMBL" id="SXN32897.1"/>
    </source>
</evidence>
<reference evidence="29 75" key="9">
    <citation type="submission" date="2018-10" db="EMBL/GenBank/DDBJ databases">
        <authorList>
            <person name="Vanduin D."/>
            <person name="Fouts D."/>
            <person name="Wright M."/>
            <person name="Sutton G."/>
            <person name="Nguyen K."/>
            <person name="Kreiswirth B."/>
            <person name="Chen L."/>
            <person name="Rojas L."/>
            <person name="Hujer A."/>
            <person name="Hujer K."/>
            <person name="Bonomo R."/>
            <person name="Adams M."/>
        </authorList>
    </citation>
    <scope>NUCLEOTIDE SEQUENCE [LARGE SCALE GENOMIC DNA]</scope>
    <source>
        <strain evidence="29 75">CRK0165</strain>
    </source>
</reference>
<evidence type="ECO:0000313" key="19">
    <source>
        <dbReference type="EMBL" id="OVF75877.1"/>
    </source>
</evidence>
<dbReference type="Proteomes" id="UP000258673">
    <property type="component" value="Unassembled WGS sequence"/>
</dbReference>
<dbReference type="EMBL" id="JAAKYD010000007">
    <property type="protein sequence ID" value="NGN72360.1"/>
    <property type="molecule type" value="Genomic_DNA"/>
</dbReference>
<dbReference type="Proteomes" id="UP000275975">
    <property type="component" value="Unassembled WGS sequence"/>
</dbReference>
<evidence type="ECO:0000313" key="68">
    <source>
        <dbReference type="Proteomes" id="UP000258905"/>
    </source>
</evidence>
<evidence type="ECO:0000313" key="44">
    <source>
        <dbReference type="EMBL" id="SXG09780.1"/>
    </source>
</evidence>
<dbReference type="EMBL" id="UKAW01000001">
    <property type="protein sequence ID" value="SXG09780.1"/>
    <property type="molecule type" value="Genomic_DNA"/>
</dbReference>
<dbReference type="EMBL" id="UASO01000003">
    <property type="protein sequence ID" value="SQC10271.1"/>
    <property type="molecule type" value="Genomic_DNA"/>
</dbReference>
<evidence type="ECO:0000313" key="11">
    <source>
        <dbReference type="EMBL" id="MBD3743762.1"/>
    </source>
</evidence>
<dbReference type="Proteomes" id="UP000258905">
    <property type="component" value="Unassembled WGS sequence"/>
</dbReference>